<dbReference type="PANTHER" id="PTHR40448">
    <property type="entry name" value="TWO-COMPONENT SENSOR HISTIDINE KINASE"/>
    <property type="match status" value="1"/>
</dbReference>
<gene>
    <name evidence="3" type="ORF">QUW08_06180</name>
</gene>
<dbReference type="InterPro" id="IPR036890">
    <property type="entry name" value="HATPase_C_sf"/>
</dbReference>
<evidence type="ECO:0000313" key="4">
    <source>
        <dbReference type="Proteomes" id="UP001529380"/>
    </source>
</evidence>
<keyword evidence="1" id="KW-0812">Transmembrane</keyword>
<dbReference type="GO" id="GO:0005524">
    <property type="term" value="F:ATP binding"/>
    <property type="evidence" value="ECO:0007669"/>
    <property type="project" value="UniProtKB-KW"/>
</dbReference>
<sequence>MTSGQAIFEELRFVWELMAAEYLFLLPFARRKKGWLPLAIGGLVLFSLLSQGYFFWLERVEQYGELGRQLVGQWYIVLALLTVAYSRLCFSITLCDALYIGISGYAAQHVVYVLVHEVLALAVFPAITRHVWVYAMVSALACAGFYTFLYRIFARRLSLCGGQLNPDTPAAILYHVLLLAVLMFCTFGCQRLFHFDPAIRLLSAQIGVLVCLMILGLQFFSYRMIQAGRERAVIQQMLRDGERQYAHSKELIDMVNRSVHDLKHTLRALRTMQESDRMAFVEETERNLEQYQRLVHTDNELLNTILAEKSLYCESRGIRFTCTLGKAELDFVSVPDLYTLLGNAIDNAVESVIQLQEEEKRVVQLSIQTSGGCVCIQTNNYYAGCLQLENGLPRTTKADAAAHGYGLRSIRYLAKKYGGSMSVSCRDQVFVLQVILPVPRA</sequence>
<keyword evidence="3" id="KW-0547">Nucleotide-binding</keyword>
<evidence type="ECO:0000259" key="2">
    <source>
        <dbReference type="Pfam" id="PF14501"/>
    </source>
</evidence>
<evidence type="ECO:0000256" key="1">
    <source>
        <dbReference type="SAM" id="Phobius"/>
    </source>
</evidence>
<feature type="transmembrane region" description="Helical" evidence="1">
    <location>
        <begin position="172"/>
        <end position="193"/>
    </location>
</feature>
<dbReference type="EMBL" id="JAUDCL010000008">
    <property type="protein sequence ID" value="MDM8200879.1"/>
    <property type="molecule type" value="Genomic_DNA"/>
</dbReference>
<dbReference type="Pfam" id="PF14501">
    <property type="entry name" value="HATPase_c_5"/>
    <property type="match status" value="1"/>
</dbReference>
<feature type="transmembrane region" description="Helical" evidence="1">
    <location>
        <begin position="76"/>
        <end position="102"/>
    </location>
</feature>
<name>A0ABT7UPR4_9FIRM</name>
<dbReference type="SUPFAM" id="SSF55874">
    <property type="entry name" value="ATPase domain of HSP90 chaperone/DNA topoisomerase II/histidine kinase"/>
    <property type="match status" value="1"/>
</dbReference>
<reference evidence="3 4" key="2">
    <citation type="submission" date="2023-06" db="EMBL/GenBank/DDBJ databases">
        <title>Identification and characterization of horizontal gene transfer across gut microbiota members of farm animals based on homology search.</title>
        <authorList>
            <person name="Schwarzerova J."/>
            <person name="Nykrynova M."/>
            <person name="Jureckova K."/>
            <person name="Cejkova D."/>
            <person name="Rychlik I."/>
        </authorList>
    </citation>
    <scope>NUCLEOTIDE SEQUENCE [LARGE SCALE GENOMIC DNA]</scope>
    <source>
        <strain evidence="3 4">ET340</strain>
    </source>
</reference>
<dbReference type="Gene3D" id="3.30.565.10">
    <property type="entry name" value="Histidine kinase-like ATPase, C-terminal domain"/>
    <property type="match status" value="1"/>
</dbReference>
<dbReference type="RefSeq" id="WP_289599553.1">
    <property type="nucleotide sequence ID" value="NZ_JAUDCL010000008.1"/>
</dbReference>
<keyword evidence="1" id="KW-1133">Transmembrane helix</keyword>
<reference evidence="4" key="1">
    <citation type="submission" date="2023-06" db="EMBL/GenBank/DDBJ databases">
        <title>Identification and characterization of horizontal gene transfer across gut microbiota members of farm animals based on homology search.</title>
        <authorList>
            <person name="Zeman M."/>
            <person name="Kubasova T."/>
            <person name="Jahodarova E."/>
            <person name="Nykrynova M."/>
            <person name="Rychlik I."/>
        </authorList>
    </citation>
    <scope>NUCLEOTIDE SEQUENCE [LARGE SCALE GENOMIC DNA]</scope>
    <source>
        <strain evidence="4">ET340</strain>
    </source>
</reference>
<dbReference type="InterPro" id="IPR032834">
    <property type="entry name" value="NatK-like_C"/>
</dbReference>
<keyword evidence="3" id="KW-0067">ATP-binding</keyword>
<dbReference type="Proteomes" id="UP001529380">
    <property type="component" value="Unassembled WGS sequence"/>
</dbReference>
<keyword evidence="1" id="KW-0472">Membrane</keyword>
<feature type="transmembrane region" description="Helical" evidence="1">
    <location>
        <begin position="133"/>
        <end position="152"/>
    </location>
</feature>
<evidence type="ECO:0000313" key="3">
    <source>
        <dbReference type="EMBL" id="MDM8200879.1"/>
    </source>
</evidence>
<feature type="transmembrane region" description="Helical" evidence="1">
    <location>
        <begin position="199"/>
        <end position="222"/>
    </location>
</feature>
<feature type="transmembrane region" description="Helical" evidence="1">
    <location>
        <begin position="36"/>
        <end position="56"/>
    </location>
</feature>
<keyword evidence="4" id="KW-1185">Reference proteome</keyword>
<dbReference type="CDD" id="cd16935">
    <property type="entry name" value="HATPase_AgrC-ComD-like"/>
    <property type="match status" value="1"/>
</dbReference>
<reference evidence="3 4" key="3">
    <citation type="submission" date="2023-06" db="EMBL/GenBank/DDBJ databases">
        <authorList>
            <person name="Zeman M."/>
            <person name="Kubasova T."/>
            <person name="Jahodarova E."/>
            <person name="Nykrynova M."/>
            <person name="Rychlik I."/>
        </authorList>
    </citation>
    <scope>NUCLEOTIDE SEQUENCE [LARGE SCALE GENOMIC DNA]</scope>
    <source>
        <strain evidence="3 4">ET340</strain>
    </source>
</reference>
<feature type="domain" description="Sensor histidine kinase NatK-like C-terminal" evidence="2">
    <location>
        <begin position="335"/>
        <end position="437"/>
    </location>
</feature>
<proteinExistence type="predicted"/>
<comment type="caution">
    <text evidence="3">The sequence shown here is derived from an EMBL/GenBank/DDBJ whole genome shotgun (WGS) entry which is preliminary data.</text>
</comment>
<protein>
    <submittedName>
        <fullName evidence="3">ATP-binding protein</fullName>
    </submittedName>
</protein>
<dbReference type="PANTHER" id="PTHR40448:SF1">
    <property type="entry name" value="TWO-COMPONENT SENSOR HISTIDINE KINASE"/>
    <property type="match status" value="1"/>
</dbReference>
<accession>A0ABT7UPR4</accession>
<organism evidence="3 4">
    <name type="scientific">Allofournierella massiliensis</name>
    <dbReference type="NCBI Taxonomy" id="1650663"/>
    <lineage>
        <taxon>Bacteria</taxon>
        <taxon>Bacillati</taxon>
        <taxon>Bacillota</taxon>
        <taxon>Clostridia</taxon>
        <taxon>Eubacteriales</taxon>
        <taxon>Oscillospiraceae</taxon>
        <taxon>Allofournierella</taxon>
    </lineage>
</organism>